<dbReference type="CDD" id="cd07262">
    <property type="entry name" value="VOC_like"/>
    <property type="match status" value="1"/>
</dbReference>
<dbReference type="Gene3D" id="3.10.180.10">
    <property type="entry name" value="2,3-Dihydroxybiphenyl 1,2-Dioxygenase, domain 1"/>
    <property type="match status" value="1"/>
</dbReference>
<dbReference type="RefSeq" id="WP_091132549.1">
    <property type="nucleotide sequence ID" value="NZ_FMVJ01000004.1"/>
</dbReference>
<dbReference type="Proteomes" id="UP000199569">
    <property type="component" value="Unassembled WGS sequence"/>
</dbReference>
<keyword evidence="3" id="KW-1185">Reference proteome</keyword>
<organism evidence="2 3">
    <name type="scientific">Microvirga guangxiensis</name>
    <dbReference type="NCBI Taxonomy" id="549386"/>
    <lineage>
        <taxon>Bacteria</taxon>
        <taxon>Pseudomonadati</taxon>
        <taxon>Pseudomonadota</taxon>
        <taxon>Alphaproteobacteria</taxon>
        <taxon>Hyphomicrobiales</taxon>
        <taxon>Methylobacteriaceae</taxon>
        <taxon>Microvirga</taxon>
    </lineage>
</organism>
<sequence length="142" mass="15692">METEELHRGRLIDHIQLVVRDLPASRRFYEAVFQVLGVPLGGSGDDYFWADELFISSAESEAAQGKLTGRHHLAFQAHDRAMVDAFYRAALDNGGKDNGAPGERPYHPGYYAAFVLDPDGNNIEAVHHGPSQRSAPSVRVTF</sequence>
<protein>
    <submittedName>
        <fullName evidence="2">Catechol 2,3-dioxygenase</fullName>
    </submittedName>
</protein>
<dbReference type="AlphaFoldDB" id="A0A1G5G7F2"/>
<dbReference type="STRING" id="549386.SAMN02927923_01410"/>
<keyword evidence="2" id="KW-0223">Dioxygenase</keyword>
<feature type="domain" description="VOC" evidence="1">
    <location>
        <begin position="11"/>
        <end position="128"/>
    </location>
</feature>
<proteinExistence type="predicted"/>
<dbReference type="EMBL" id="FMVJ01000004">
    <property type="protein sequence ID" value="SCY47433.1"/>
    <property type="molecule type" value="Genomic_DNA"/>
</dbReference>
<dbReference type="InterPro" id="IPR037523">
    <property type="entry name" value="VOC_core"/>
</dbReference>
<dbReference type="OrthoDB" id="9807407at2"/>
<dbReference type="GO" id="GO:0051213">
    <property type="term" value="F:dioxygenase activity"/>
    <property type="evidence" value="ECO:0007669"/>
    <property type="project" value="UniProtKB-KW"/>
</dbReference>
<gene>
    <name evidence="2" type="ORF">SAMN02927923_01410</name>
</gene>
<dbReference type="InterPro" id="IPR029068">
    <property type="entry name" value="Glyas_Bleomycin-R_OHBP_Dase"/>
</dbReference>
<dbReference type="PANTHER" id="PTHR35006">
    <property type="entry name" value="GLYOXALASE FAMILY PROTEIN (AFU_ORTHOLOGUE AFUA_5G14830)"/>
    <property type="match status" value="1"/>
</dbReference>
<dbReference type="SUPFAM" id="SSF54593">
    <property type="entry name" value="Glyoxalase/Bleomycin resistance protein/Dihydroxybiphenyl dioxygenase"/>
    <property type="match status" value="1"/>
</dbReference>
<keyword evidence="2" id="KW-0560">Oxidoreductase</keyword>
<dbReference type="PROSITE" id="PS51819">
    <property type="entry name" value="VOC"/>
    <property type="match status" value="1"/>
</dbReference>
<evidence type="ECO:0000313" key="2">
    <source>
        <dbReference type="EMBL" id="SCY47433.1"/>
    </source>
</evidence>
<evidence type="ECO:0000313" key="3">
    <source>
        <dbReference type="Proteomes" id="UP000199569"/>
    </source>
</evidence>
<name>A0A1G5G7F2_9HYPH</name>
<reference evidence="2 3" key="1">
    <citation type="submission" date="2016-10" db="EMBL/GenBank/DDBJ databases">
        <authorList>
            <person name="de Groot N.N."/>
        </authorList>
    </citation>
    <scope>NUCLEOTIDE SEQUENCE [LARGE SCALE GENOMIC DNA]</scope>
    <source>
        <strain evidence="2 3">CGMCC 1.7666</strain>
    </source>
</reference>
<dbReference type="PANTHER" id="PTHR35006:SF2">
    <property type="entry name" value="GLYOXALASE FAMILY PROTEIN (AFU_ORTHOLOGUE AFUA_5G14830)"/>
    <property type="match status" value="1"/>
</dbReference>
<evidence type="ECO:0000259" key="1">
    <source>
        <dbReference type="PROSITE" id="PS51819"/>
    </source>
</evidence>
<accession>A0A1G5G7F2</accession>
<dbReference type="InterPro" id="IPR004360">
    <property type="entry name" value="Glyas_Fos-R_dOase_dom"/>
</dbReference>
<dbReference type="Pfam" id="PF00903">
    <property type="entry name" value="Glyoxalase"/>
    <property type="match status" value="1"/>
</dbReference>